<accession>A0AAV7TUV4</accession>
<dbReference type="EMBL" id="JANPWB010000006">
    <property type="protein sequence ID" value="KAJ1179981.1"/>
    <property type="molecule type" value="Genomic_DNA"/>
</dbReference>
<evidence type="ECO:0000313" key="1">
    <source>
        <dbReference type="EMBL" id="KAJ1179981.1"/>
    </source>
</evidence>
<dbReference type="AlphaFoldDB" id="A0AAV7TUV4"/>
<organism evidence="1 2">
    <name type="scientific">Pleurodeles waltl</name>
    <name type="common">Iberian ribbed newt</name>
    <dbReference type="NCBI Taxonomy" id="8319"/>
    <lineage>
        <taxon>Eukaryota</taxon>
        <taxon>Metazoa</taxon>
        <taxon>Chordata</taxon>
        <taxon>Craniata</taxon>
        <taxon>Vertebrata</taxon>
        <taxon>Euteleostomi</taxon>
        <taxon>Amphibia</taxon>
        <taxon>Batrachia</taxon>
        <taxon>Caudata</taxon>
        <taxon>Salamandroidea</taxon>
        <taxon>Salamandridae</taxon>
        <taxon>Pleurodelinae</taxon>
        <taxon>Pleurodeles</taxon>
    </lineage>
</organism>
<sequence>MSRARHAGHVRTSGGRWRVCKKERLSRGRGPGRARQARTAGRVRCIASREVSAYGRMVVAWGCRDVVGPGFCAGLHPAMAAVAAQGLGAPTLPGQGCSTMASD</sequence>
<evidence type="ECO:0000313" key="2">
    <source>
        <dbReference type="Proteomes" id="UP001066276"/>
    </source>
</evidence>
<reference evidence="1" key="1">
    <citation type="journal article" date="2022" name="bioRxiv">
        <title>Sequencing and chromosome-scale assembly of the giantPleurodeles waltlgenome.</title>
        <authorList>
            <person name="Brown T."/>
            <person name="Elewa A."/>
            <person name="Iarovenko S."/>
            <person name="Subramanian E."/>
            <person name="Araus A.J."/>
            <person name="Petzold A."/>
            <person name="Susuki M."/>
            <person name="Suzuki K.-i.T."/>
            <person name="Hayashi T."/>
            <person name="Toyoda A."/>
            <person name="Oliveira C."/>
            <person name="Osipova E."/>
            <person name="Leigh N.D."/>
            <person name="Simon A."/>
            <person name="Yun M.H."/>
        </authorList>
    </citation>
    <scope>NUCLEOTIDE SEQUENCE</scope>
    <source>
        <strain evidence="1">20211129_DDA</strain>
        <tissue evidence="1">Liver</tissue>
    </source>
</reference>
<keyword evidence="2" id="KW-1185">Reference proteome</keyword>
<proteinExistence type="predicted"/>
<protein>
    <submittedName>
        <fullName evidence="1">Uncharacterized protein</fullName>
    </submittedName>
</protein>
<name>A0AAV7TUV4_PLEWA</name>
<comment type="caution">
    <text evidence="1">The sequence shown here is derived from an EMBL/GenBank/DDBJ whole genome shotgun (WGS) entry which is preliminary data.</text>
</comment>
<gene>
    <name evidence="1" type="ORF">NDU88_005209</name>
</gene>
<dbReference type="Proteomes" id="UP001066276">
    <property type="component" value="Chromosome 3_2"/>
</dbReference>